<evidence type="ECO:0000313" key="2">
    <source>
        <dbReference type="EMBL" id="HIQ79905.1"/>
    </source>
</evidence>
<reference evidence="2" key="1">
    <citation type="submission" date="2020-10" db="EMBL/GenBank/DDBJ databases">
        <authorList>
            <person name="Gilroy R."/>
        </authorList>
    </citation>
    <scope>NUCLEOTIDE SEQUENCE</scope>
    <source>
        <strain evidence="2">ChiSjej1B19-3389</strain>
    </source>
</reference>
<feature type="chain" id="PRO_5038701366" evidence="1">
    <location>
        <begin position="19"/>
        <end position="138"/>
    </location>
</feature>
<dbReference type="AlphaFoldDB" id="A0A9D0ZG33"/>
<comment type="caution">
    <text evidence="2">The sequence shown here is derived from an EMBL/GenBank/DDBJ whole genome shotgun (WGS) entry which is preliminary data.</text>
</comment>
<dbReference type="EMBL" id="DVFW01000007">
    <property type="protein sequence ID" value="HIQ79905.1"/>
    <property type="molecule type" value="Genomic_DNA"/>
</dbReference>
<reference evidence="2" key="2">
    <citation type="journal article" date="2021" name="PeerJ">
        <title>Extensive microbial diversity within the chicken gut microbiome revealed by metagenomics and culture.</title>
        <authorList>
            <person name="Gilroy R."/>
            <person name="Ravi A."/>
            <person name="Getino M."/>
            <person name="Pursley I."/>
            <person name="Horton D.L."/>
            <person name="Alikhan N.F."/>
            <person name="Baker D."/>
            <person name="Gharbi K."/>
            <person name="Hall N."/>
            <person name="Watson M."/>
            <person name="Adriaenssens E.M."/>
            <person name="Foster-Nyarko E."/>
            <person name="Jarju S."/>
            <person name="Secka A."/>
            <person name="Antonio M."/>
            <person name="Oren A."/>
            <person name="Chaudhuri R.R."/>
            <person name="La Ragione R."/>
            <person name="Hildebrand F."/>
            <person name="Pallen M.J."/>
        </authorList>
    </citation>
    <scope>NUCLEOTIDE SEQUENCE</scope>
    <source>
        <strain evidence="2">ChiSjej1B19-3389</strain>
    </source>
</reference>
<evidence type="ECO:0000256" key="1">
    <source>
        <dbReference type="SAM" id="SignalP"/>
    </source>
</evidence>
<name>A0A9D0ZG33_9FIRM</name>
<dbReference type="Proteomes" id="UP000886787">
    <property type="component" value="Unassembled WGS sequence"/>
</dbReference>
<organism evidence="2 3">
    <name type="scientific">Candidatus Scatavimonas merdigallinarum</name>
    <dbReference type="NCBI Taxonomy" id="2840914"/>
    <lineage>
        <taxon>Bacteria</taxon>
        <taxon>Bacillati</taxon>
        <taxon>Bacillota</taxon>
        <taxon>Clostridia</taxon>
        <taxon>Eubacteriales</taxon>
        <taxon>Oscillospiraceae</taxon>
        <taxon>Oscillospiraceae incertae sedis</taxon>
        <taxon>Candidatus Scatavimonas</taxon>
    </lineage>
</organism>
<proteinExistence type="predicted"/>
<feature type="signal peptide" evidence="1">
    <location>
        <begin position="1"/>
        <end position="18"/>
    </location>
</feature>
<gene>
    <name evidence="2" type="ORF">IAD32_01310</name>
</gene>
<evidence type="ECO:0000313" key="3">
    <source>
        <dbReference type="Proteomes" id="UP000886787"/>
    </source>
</evidence>
<protein>
    <submittedName>
        <fullName evidence="2">Uncharacterized protein</fullName>
    </submittedName>
</protein>
<keyword evidence="1" id="KW-0732">Signal</keyword>
<sequence length="138" mass="15362">MILLIVALFLAGCNPVNADGKVVMLERSMAATEKKRDVTSYSKKYQEAVQKMQANAEQADIIAMANIDDSAEFCDYDAFYMEGIVSSLNAYLKSETEKNLYGALDEKVWQSLKLGGESDRVPTGYNAQWRGWSTEKVA</sequence>
<accession>A0A9D0ZG33</accession>